<dbReference type="Proteomes" id="UP000184390">
    <property type="component" value="Unassembled WGS sequence"/>
</dbReference>
<proteinExistence type="predicted"/>
<organism evidence="1 2">
    <name type="scientific">Actinomyces denticolens</name>
    <dbReference type="NCBI Taxonomy" id="52767"/>
    <lineage>
        <taxon>Bacteria</taxon>
        <taxon>Bacillati</taxon>
        <taxon>Actinomycetota</taxon>
        <taxon>Actinomycetes</taxon>
        <taxon>Actinomycetales</taxon>
        <taxon>Actinomycetaceae</taxon>
        <taxon>Actinomyces</taxon>
    </lineage>
</organism>
<reference evidence="1 2" key="1">
    <citation type="submission" date="2016-11" db="EMBL/GenBank/DDBJ databases">
        <authorList>
            <person name="Varghese N."/>
            <person name="Submissions S."/>
        </authorList>
    </citation>
    <scope>NUCLEOTIDE SEQUENCE [LARGE SCALE GENOMIC DNA]</scope>
    <source>
        <strain evidence="1 2">PA</strain>
    </source>
</reference>
<comment type="caution">
    <text evidence="1">The sequence shown here is derived from an EMBL/GenBank/DDBJ whole genome shotgun (WGS) entry which is preliminary data.</text>
</comment>
<protein>
    <submittedName>
        <fullName evidence="1">Uncharacterized protein</fullName>
    </submittedName>
</protein>
<evidence type="ECO:0000313" key="2">
    <source>
        <dbReference type="Proteomes" id="UP000184390"/>
    </source>
</evidence>
<dbReference type="EMBL" id="FQYL01000012">
    <property type="protein sequence ID" value="SHJ13157.1"/>
    <property type="molecule type" value="Genomic_DNA"/>
</dbReference>
<accession>A0ABY1IG81</accession>
<evidence type="ECO:0000313" key="1">
    <source>
        <dbReference type="EMBL" id="SHJ13157.1"/>
    </source>
</evidence>
<keyword evidence="2" id="KW-1185">Reference proteome</keyword>
<sequence length="115" mass="13313">MRDFLTGPGRRRVDPHHKRYYHNSVRFEFTASADKHGVPREDAAYAVLHHVDYAILQPRHPGEQSFMFVGLPHPHAMRHLEVGVTVDGRGRRTIFHAMEVTDLYRHLIPPTAQDL</sequence>
<name>A0ABY1IG81_9ACTO</name>
<gene>
    <name evidence="1" type="ORF">SAMN05216246_11217</name>
</gene>